<dbReference type="GO" id="GO:0020037">
    <property type="term" value="F:heme binding"/>
    <property type="evidence" value="ECO:0007669"/>
    <property type="project" value="InterPro"/>
</dbReference>
<dbReference type="InterPro" id="IPR050121">
    <property type="entry name" value="Cytochrome_P450_monoxygenase"/>
</dbReference>
<organism evidence="2 3">
    <name type="scientific">Nonomuraea cypriaca</name>
    <dbReference type="NCBI Taxonomy" id="1187855"/>
    <lineage>
        <taxon>Bacteria</taxon>
        <taxon>Bacillati</taxon>
        <taxon>Actinomycetota</taxon>
        <taxon>Actinomycetes</taxon>
        <taxon>Streptosporangiales</taxon>
        <taxon>Streptosporangiaceae</taxon>
        <taxon>Nonomuraea</taxon>
    </lineage>
</organism>
<comment type="caution">
    <text evidence="2">The sequence shown here is derived from an EMBL/GenBank/DDBJ whole genome shotgun (WGS) entry which is preliminary data.</text>
</comment>
<dbReference type="Proteomes" id="UP000605361">
    <property type="component" value="Unassembled WGS sequence"/>
</dbReference>
<evidence type="ECO:0000313" key="3">
    <source>
        <dbReference type="Proteomes" id="UP000605361"/>
    </source>
</evidence>
<protein>
    <submittedName>
        <fullName evidence="2">Cytochrome P450</fullName>
    </submittedName>
</protein>
<dbReference type="SUPFAM" id="SSF48264">
    <property type="entry name" value="Cytochrome P450"/>
    <property type="match status" value="1"/>
</dbReference>
<dbReference type="PANTHER" id="PTHR24305">
    <property type="entry name" value="CYTOCHROME P450"/>
    <property type="match status" value="1"/>
</dbReference>
<proteinExistence type="inferred from homology"/>
<evidence type="ECO:0000313" key="2">
    <source>
        <dbReference type="EMBL" id="MBF8193259.1"/>
    </source>
</evidence>
<dbReference type="InterPro" id="IPR036396">
    <property type="entry name" value="Cyt_P450_sf"/>
</dbReference>
<sequence>MPTITRLPRVTAAESLSLAATLILPALAQGVVMRRSPMVGLAGLADADGRAVRLLRRLRAEYGDGPLVARVPGRGLAVLPLASKDVLAVLEDRAFTPAGREKRAALAHFQPDGVLITAERELRDRRRALNEHVCSGFSRLSRSIEGAIEEETAALPRHGVLTWPRFHAAHRRIVRRVVLGDGARDDVTLTRQLDRLRHDANWSWLRGRRTDVRNAFLRRLARHLARAEPGSLASLLAAAQAAGEARADVHPEGQVPHWLFAFDAGAIATYRALALLATRDHATRPRAWDHEGLRAAVLESVRLWPTTQAILRDVAGPVGWDVPQGTIVIIYSAYVNRAEPGDSYRPELWQSGGTWAGVPFSAGFARCPGEDMVLFTSATLLHAFLRERSVRPSARLEDPLPSSLDHFRLRFAVQAADR</sequence>
<dbReference type="AlphaFoldDB" id="A0A931AMR9"/>
<dbReference type="GO" id="GO:0005506">
    <property type="term" value="F:iron ion binding"/>
    <property type="evidence" value="ECO:0007669"/>
    <property type="project" value="InterPro"/>
</dbReference>
<dbReference type="EMBL" id="JADOGI010000268">
    <property type="protein sequence ID" value="MBF8193259.1"/>
    <property type="molecule type" value="Genomic_DNA"/>
</dbReference>
<reference evidence="2" key="1">
    <citation type="submission" date="2020-11" db="EMBL/GenBank/DDBJ databases">
        <title>Whole-genome analyses of Nonomuraea sp. K274.</title>
        <authorList>
            <person name="Veyisoglu A."/>
        </authorList>
    </citation>
    <scope>NUCLEOTIDE SEQUENCE</scope>
    <source>
        <strain evidence="2">K274</strain>
    </source>
</reference>
<gene>
    <name evidence="2" type="ORF">ITP53_47855</name>
</gene>
<dbReference type="RefSeq" id="WP_195902129.1">
    <property type="nucleotide sequence ID" value="NZ_JADOGI010000268.1"/>
</dbReference>
<dbReference type="Gene3D" id="1.10.630.10">
    <property type="entry name" value="Cytochrome P450"/>
    <property type="match status" value="1"/>
</dbReference>
<accession>A0A931AMR9</accession>
<dbReference type="PANTHER" id="PTHR24305:SF166">
    <property type="entry name" value="CYTOCHROME P450 12A4, MITOCHONDRIAL-RELATED"/>
    <property type="match status" value="1"/>
</dbReference>
<evidence type="ECO:0000256" key="1">
    <source>
        <dbReference type="ARBA" id="ARBA00010617"/>
    </source>
</evidence>
<dbReference type="GO" id="GO:0004497">
    <property type="term" value="F:monooxygenase activity"/>
    <property type="evidence" value="ECO:0007669"/>
    <property type="project" value="InterPro"/>
</dbReference>
<keyword evidence="3" id="KW-1185">Reference proteome</keyword>
<dbReference type="GO" id="GO:0016705">
    <property type="term" value="F:oxidoreductase activity, acting on paired donors, with incorporation or reduction of molecular oxygen"/>
    <property type="evidence" value="ECO:0007669"/>
    <property type="project" value="InterPro"/>
</dbReference>
<name>A0A931AMR9_9ACTN</name>
<comment type="similarity">
    <text evidence="1">Belongs to the cytochrome P450 family.</text>
</comment>